<keyword evidence="1" id="KW-0472">Membrane</keyword>
<keyword evidence="1" id="KW-1133">Transmembrane helix</keyword>
<dbReference type="RefSeq" id="WP_091982895.1">
    <property type="nucleotide sequence ID" value="NZ_FOLO01000010.1"/>
</dbReference>
<dbReference type="InterPro" id="IPR050739">
    <property type="entry name" value="MFP"/>
</dbReference>
<dbReference type="AlphaFoldDB" id="A0A1I1JQB3"/>
<dbReference type="InterPro" id="IPR058982">
    <property type="entry name" value="Beta-barrel_AprE"/>
</dbReference>
<accession>A0A1I1JQB3</accession>
<dbReference type="Pfam" id="PF26002">
    <property type="entry name" value="Beta-barrel_AprE"/>
    <property type="match status" value="1"/>
</dbReference>
<dbReference type="SUPFAM" id="SSF51230">
    <property type="entry name" value="Single hybrid motif"/>
    <property type="match status" value="1"/>
</dbReference>
<keyword evidence="4" id="KW-1185">Reference proteome</keyword>
<proteinExistence type="predicted"/>
<dbReference type="OrthoDB" id="9775513at2"/>
<dbReference type="PANTHER" id="PTHR30386:SF28">
    <property type="entry name" value="EXPORTED PROTEIN"/>
    <property type="match status" value="1"/>
</dbReference>
<organism evidence="3 4">
    <name type="scientific">Pseudoalteromonas denitrificans DSM 6059</name>
    <dbReference type="NCBI Taxonomy" id="1123010"/>
    <lineage>
        <taxon>Bacteria</taxon>
        <taxon>Pseudomonadati</taxon>
        <taxon>Pseudomonadota</taxon>
        <taxon>Gammaproteobacteria</taxon>
        <taxon>Alteromonadales</taxon>
        <taxon>Pseudoalteromonadaceae</taxon>
        <taxon>Pseudoalteromonas</taxon>
    </lineage>
</organism>
<dbReference type="PRINTS" id="PR01490">
    <property type="entry name" value="RTXTOXIND"/>
</dbReference>
<dbReference type="Proteomes" id="UP000198862">
    <property type="component" value="Unassembled WGS sequence"/>
</dbReference>
<dbReference type="EMBL" id="FOLO01000010">
    <property type="protein sequence ID" value="SFC48728.1"/>
    <property type="molecule type" value="Genomic_DNA"/>
</dbReference>
<gene>
    <name evidence="3" type="ORF">SAMN02745724_01781</name>
</gene>
<evidence type="ECO:0000313" key="3">
    <source>
        <dbReference type="EMBL" id="SFC48728.1"/>
    </source>
</evidence>
<feature type="transmembrane region" description="Helical" evidence="1">
    <location>
        <begin position="30"/>
        <end position="52"/>
    </location>
</feature>
<reference evidence="3 4" key="1">
    <citation type="submission" date="2016-10" db="EMBL/GenBank/DDBJ databases">
        <authorList>
            <person name="de Groot N.N."/>
        </authorList>
    </citation>
    <scope>NUCLEOTIDE SEQUENCE [LARGE SCALE GENOMIC DNA]</scope>
    <source>
        <strain evidence="3 4">DSM 6059</strain>
    </source>
</reference>
<name>A0A1I1JQB3_9GAMM</name>
<keyword evidence="1" id="KW-0812">Transmembrane</keyword>
<protein>
    <submittedName>
        <fullName evidence="3">Biotin-lipoyl like</fullName>
    </submittedName>
</protein>
<dbReference type="Gene3D" id="2.40.30.170">
    <property type="match status" value="1"/>
</dbReference>
<dbReference type="STRING" id="1123010.SAMN02745724_01781"/>
<dbReference type="PANTHER" id="PTHR30386">
    <property type="entry name" value="MEMBRANE FUSION SUBUNIT OF EMRAB-TOLC MULTIDRUG EFFLUX PUMP"/>
    <property type="match status" value="1"/>
</dbReference>
<dbReference type="InterPro" id="IPR011053">
    <property type="entry name" value="Single_hybrid_motif"/>
</dbReference>
<sequence length="417" mass="46978">MVKKKRQIFRTEVIEAMTARHGEVILIRPVSFSVIMGFILCILFMVLLFLSFGEYTRSIPVKGVLKSYAGDTEIMAYQPGVIEQMYIKEGAVVKQGDPIYKIRTDKQGKDGSVNNKLIDSITGSIALINKKINYQQELNKLEVEDITRAVATYRKKAVQTVEEIEIKKDYMKLLRSELSIISKLKASQQASQVEYNAKYAQVLEARLALKSLVRSRIELIDQAETSEKTKRNIKLQGKSMIVGYQQSVADLERDLANIESQQFYIINAPNSGIVANVLYRQGHFVEINKPLMVLLPEDDLLVAEIYIPTSAIGQMEVGQAINLKYHAFPYQKFGLFEGEISSISKTLIKPFQAEVEDLVQGPSYKATVALKNQNIGINNKKAIHLQTGMLLDADVIGDTRTMFGWIFEPVISLISRN</sequence>
<dbReference type="Gene3D" id="2.40.50.100">
    <property type="match status" value="1"/>
</dbReference>
<evidence type="ECO:0000256" key="1">
    <source>
        <dbReference type="SAM" id="Phobius"/>
    </source>
</evidence>
<evidence type="ECO:0000313" key="4">
    <source>
        <dbReference type="Proteomes" id="UP000198862"/>
    </source>
</evidence>
<feature type="domain" description="AprE-like beta-barrel" evidence="2">
    <location>
        <begin position="301"/>
        <end position="395"/>
    </location>
</feature>
<evidence type="ECO:0000259" key="2">
    <source>
        <dbReference type="Pfam" id="PF26002"/>
    </source>
</evidence>